<dbReference type="InterPro" id="IPR003758">
    <property type="entry name" value="LpxK"/>
</dbReference>
<evidence type="ECO:0000256" key="10">
    <source>
        <dbReference type="ARBA" id="ARBA00022840"/>
    </source>
</evidence>
<evidence type="ECO:0000313" key="14">
    <source>
        <dbReference type="EMBL" id="MBK1814973.1"/>
    </source>
</evidence>
<evidence type="ECO:0000256" key="5">
    <source>
        <dbReference type="ARBA" id="ARBA00022516"/>
    </source>
</evidence>
<dbReference type="PANTHER" id="PTHR42724">
    <property type="entry name" value="TETRAACYLDISACCHARIDE 4'-KINASE"/>
    <property type="match status" value="1"/>
</dbReference>
<dbReference type="EMBL" id="JAENIK010000004">
    <property type="protein sequence ID" value="MBK1814973.1"/>
    <property type="molecule type" value="Genomic_DNA"/>
</dbReference>
<dbReference type="GO" id="GO:0009244">
    <property type="term" value="P:lipopolysaccharide core region biosynthetic process"/>
    <property type="evidence" value="ECO:0007669"/>
    <property type="project" value="TreeGrafter"/>
</dbReference>
<keyword evidence="11 13" id="KW-0443">Lipid metabolism</keyword>
<comment type="caution">
    <text evidence="14">The sequence shown here is derived from an EMBL/GenBank/DDBJ whole genome shotgun (WGS) entry which is preliminary data.</text>
</comment>
<dbReference type="AlphaFoldDB" id="A0A934V9B8"/>
<name>A0A934V9B8_9BACT</name>
<keyword evidence="10 13" id="KW-0067">ATP-binding</keyword>
<evidence type="ECO:0000256" key="6">
    <source>
        <dbReference type="ARBA" id="ARBA00022556"/>
    </source>
</evidence>
<comment type="similarity">
    <text evidence="13">Belongs to the LpxK family.</text>
</comment>
<dbReference type="SUPFAM" id="SSF52540">
    <property type="entry name" value="P-loop containing nucleoside triphosphate hydrolases"/>
    <property type="match status" value="1"/>
</dbReference>
<dbReference type="GO" id="GO:0005886">
    <property type="term" value="C:plasma membrane"/>
    <property type="evidence" value="ECO:0007669"/>
    <property type="project" value="TreeGrafter"/>
</dbReference>
<gene>
    <name evidence="13 14" type="primary">lpxK</name>
    <name evidence="14" type="ORF">JIN84_05060</name>
</gene>
<evidence type="ECO:0000256" key="12">
    <source>
        <dbReference type="ARBA" id="ARBA00029757"/>
    </source>
</evidence>
<accession>A0A934V9B8</accession>
<evidence type="ECO:0000256" key="9">
    <source>
        <dbReference type="ARBA" id="ARBA00022777"/>
    </source>
</evidence>
<evidence type="ECO:0000256" key="4">
    <source>
        <dbReference type="ARBA" id="ARBA00016436"/>
    </source>
</evidence>
<keyword evidence="7 13" id="KW-0808">Transferase</keyword>
<dbReference type="GO" id="GO:0009029">
    <property type="term" value="F:lipid-A 4'-kinase activity"/>
    <property type="evidence" value="ECO:0007669"/>
    <property type="project" value="UniProtKB-UniRule"/>
</dbReference>
<comment type="pathway">
    <text evidence="2 13">Glycolipid biosynthesis; lipid IV(A) biosynthesis; lipid IV(A) from (3R)-3-hydroxytetradecanoyl-[acyl-carrier-protein] and UDP-N-acetyl-alpha-D-glucosamine: step 6/6.</text>
</comment>
<dbReference type="GO" id="GO:0005524">
    <property type="term" value="F:ATP binding"/>
    <property type="evidence" value="ECO:0007669"/>
    <property type="project" value="UniProtKB-UniRule"/>
</dbReference>
<dbReference type="HAMAP" id="MF_00409">
    <property type="entry name" value="LpxK"/>
    <property type="match status" value="1"/>
</dbReference>
<keyword evidence="8 13" id="KW-0547">Nucleotide-binding</keyword>
<reference evidence="14" key="1">
    <citation type="submission" date="2021-01" db="EMBL/GenBank/DDBJ databases">
        <title>Modified the classification status of verrucomicrobia.</title>
        <authorList>
            <person name="Feng X."/>
        </authorList>
    </citation>
    <scope>NUCLEOTIDE SEQUENCE</scope>
    <source>
        <strain evidence="14">JCM 18052</strain>
    </source>
</reference>
<feature type="binding site" evidence="13">
    <location>
        <begin position="71"/>
        <end position="78"/>
    </location>
    <ligand>
        <name>ATP</name>
        <dbReference type="ChEBI" id="CHEBI:30616"/>
    </ligand>
</feature>
<keyword evidence="5 13" id="KW-0444">Lipid biosynthesis</keyword>
<dbReference type="InterPro" id="IPR027417">
    <property type="entry name" value="P-loop_NTPase"/>
</dbReference>
<keyword evidence="15" id="KW-1185">Reference proteome</keyword>
<evidence type="ECO:0000256" key="7">
    <source>
        <dbReference type="ARBA" id="ARBA00022679"/>
    </source>
</evidence>
<keyword evidence="6 13" id="KW-0441">Lipid A biosynthesis</keyword>
<comment type="function">
    <text evidence="1 13">Transfers the gamma-phosphate of ATP to the 4'-position of a tetraacyldisaccharide 1-phosphate intermediate (termed DS-1-P) to form tetraacyldisaccharide 1,4'-bis-phosphate (lipid IVA).</text>
</comment>
<evidence type="ECO:0000256" key="8">
    <source>
        <dbReference type="ARBA" id="ARBA00022741"/>
    </source>
</evidence>
<sequence>MKELIEELERWGADVIFGRAKGFQAAMMRFAMRALSGVFRMIVQIRIWRYRSGWREQHYLGTKVVAIGNITVGGTGKTPVVELLSRTLRDRGRKVAILSRGYKSKKLDRPQKWQDTKGRTIPGEKMPKVVSTGSALLLDSKYAGDEPFMLARNLDGVSVVVDKNRVKSGRFAVGQLGVDTLLLDDGMQYLDLAHSIDIVLVDSGSPFGTEALLPRGTLREPPKNLRRASYILITKCDGSPNEALISRIRKYNRTAEIIECTHGPIYLEDVFTRERKPLDFLKDKWVGAISAIAVPEAFEGSLAKLGARVEIRRRFSDHYRFSRKEVETFMHRCVERDMEMIVTTEKDAVRFPRPGSIDVPVYFLRIEVEILKGQEIWDDLIERICRPPGAFEHVLRHRDAYRP</sequence>
<organism evidence="14 15">
    <name type="scientific">Luteolibacter yonseiensis</name>
    <dbReference type="NCBI Taxonomy" id="1144680"/>
    <lineage>
        <taxon>Bacteria</taxon>
        <taxon>Pseudomonadati</taxon>
        <taxon>Verrucomicrobiota</taxon>
        <taxon>Verrucomicrobiia</taxon>
        <taxon>Verrucomicrobiales</taxon>
        <taxon>Verrucomicrobiaceae</taxon>
        <taxon>Luteolibacter</taxon>
    </lineage>
</organism>
<keyword evidence="9 13" id="KW-0418">Kinase</keyword>
<dbReference type="NCBIfam" id="TIGR00682">
    <property type="entry name" value="lpxK"/>
    <property type="match status" value="1"/>
</dbReference>
<protein>
    <recommendedName>
        <fullName evidence="4 13">Tetraacyldisaccharide 4'-kinase</fullName>
        <ecNumber evidence="3 13">2.7.1.130</ecNumber>
    </recommendedName>
    <alternativeName>
        <fullName evidence="12 13">Lipid A 4'-kinase</fullName>
    </alternativeName>
</protein>
<dbReference type="GO" id="GO:0009245">
    <property type="term" value="P:lipid A biosynthetic process"/>
    <property type="evidence" value="ECO:0007669"/>
    <property type="project" value="UniProtKB-UniRule"/>
</dbReference>
<evidence type="ECO:0000256" key="13">
    <source>
        <dbReference type="HAMAP-Rule" id="MF_00409"/>
    </source>
</evidence>
<dbReference type="Pfam" id="PF02606">
    <property type="entry name" value="LpxK"/>
    <property type="match status" value="1"/>
</dbReference>
<evidence type="ECO:0000313" key="15">
    <source>
        <dbReference type="Proteomes" id="UP000600139"/>
    </source>
</evidence>
<evidence type="ECO:0000256" key="1">
    <source>
        <dbReference type="ARBA" id="ARBA00002274"/>
    </source>
</evidence>
<evidence type="ECO:0000256" key="2">
    <source>
        <dbReference type="ARBA" id="ARBA00004870"/>
    </source>
</evidence>
<comment type="catalytic activity">
    <reaction evidence="13">
        <text>a lipid A disaccharide + ATP = a lipid IVA + ADP + H(+)</text>
        <dbReference type="Rhea" id="RHEA:67840"/>
        <dbReference type="ChEBI" id="CHEBI:15378"/>
        <dbReference type="ChEBI" id="CHEBI:30616"/>
        <dbReference type="ChEBI" id="CHEBI:176343"/>
        <dbReference type="ChEBI" id="CHEBI:176425"/>
        <dbReference type="ChEBI" id="CHEBI:456216"/>
        <dbReference type="EC" id="2.7.1.130"/>
    </reaction>
</comment>
<dbReference type="PANTHER" id="PTHR42724:SF1">
    <property type="entry name" value="TETRAACYLDISACCHARIDE 4'-KINASE, MITOCHONDRIAL-RELATED"/>
    <property type="match status" value="1"/>
</dbReference>
<dbReference type="Proteomes" id="UP000600139">
    <property type="component" value="Unassembled WGS sequence"/>
</dbReference>
<dbReference type="EC" id="2.7.1.130" evidence="3 13"/>
<evidence type="ECO:0000256" key="3">
    <source>
        <dbReference type="ARBA" id="ARBA00012071"/>
    </source>
</evidence>
<evidence type="ECO:0000256" key="11">
    <source>
        <dbReference type="ARBA" id="ARBA00023098"/>
    </source>
</evidence>
<dbReference type="RefSeq" id="WP_200349920.1">
    <property type="nucleotide sequence ID" value="NZ_BAABHZ010000010.1"/>
</dbReference>
<proteinExistence type="inferred from homology"/>